<comment type="caution">
    <text evidence="1">The sequence shown here is derived from an EMBL/GenBank/DDBJ whole genome shotgun (WGS) entry which is preliminary data.</text>
</comment>
<protein>
    <submittedName>
        <fullName evidence="1">Uncharacterized protein</fullName>
    </submittedName>
</protein>
<accession>B9XQQ7</accession>
<reference evidence="1 2" key="1">
    <citation type="journal article" date="2011" name="J. Bacteriol.">
        <title>Genome sequence of 'Pedosphaera parvula' Ellin514, an aerobic Verrucomicrobial isolate from pasture soil.</title>
        <authorList>
            <person name="Kant R."/>
            <person name="van Passel M.W."/>
            <person name="Sangwan P."/>
            <person name="Palva A."/>
            <person name="Lucas S."/>
            <person name="Copeland A."/>
            <person name="Lapidus A."/>
            <person name="Glavina Del Rio T."/>
            <person name="Dalin E."/>
            <person name="Tice H."/>
            <person name="Bruce D."/>
            <person name="Goodwin L."/>
            <person name="Pitluck S."/>
            <person name="Chertkov O."/>
            <person name="Larimer F.W."/>
            <person name="Land M.L."/>
            <person name="Hauser L."/>
            <person name="Brettin T.S."/>
            <person name="Detter J.C."/>
            <person name="Han S."/>
            <person name="de Vos W.M."/>
            <person name="Janssen P.H."/>
            <person name="Smidt H."/>
        </authorList>
    </citation>
    <scope>NUCLEOTIDE SEQUENCE [LARGE SCALE GENOMIC DNA]</scope>
    <source>
        <strain evidence="1 2">Ellin514</strain>
    </source>
</reference>
<sequence length="53" mass="5991">MPLQTLRGHSMSTEVLFFKGEYYESQSQPSLLPTNFEIRVLNALGLPAARCFT</sequence>
<dbReference type="EMBL" id="ABOX02000056">
    <property type="protein sequence ID" value="EEF57839.1"/>
    <property type="molecule type" value="Genomic_DNA"/>
</dbReference>
<name>B9XQQ7_PEDPL</name>
<gene>
    <name evidence="1" type="ORF">Cflav_PD0821</name>
</gene>
<organism evidence="1 2">
    <name type="scientific">Pedosphaera parvula (strain Ellin514)</name>
    <dbReference type="NCBI Taxonomy" id="320771"/>
    <lineage>
        <taxon>Bacteria</taxon>
        <taxon>Pseudomonadati</taxon>
        <taxon>Verrucomicrobiota</taxon>
        <taxon>Pedosphaerae</taxon>
        <taxon>Pedosphaerales</taxon>
        <taxon>Pedosphaeraceae</taxon>
        <taxon>Pedosphaera</taxon>
    </lineage>
</organism>
<evidence type="ECO:0000313" key="2">
    <source>
        <dbReference type="Proteomes" id="UP000003688"/>
    </source>
</evidence>
<dbReference type="AlphaFoldDB" id="B9XQQ7"/>
<evidence type="ECO:0000313" key="1">
    <source>
        <dbReference type="EMBL" id="EEF57839.1"/>
    </source>
</evidence>
<keyword evidence="2" id="KW-1185">Reference proteome</keyword>
<proteinExistence type="predicted"/>
<dbReference type="Proteomes" id="UP000003688">
    <property type="component" value="Unassembled WGS sequence"/>
</dbReference>